<evidence type="ECO:0000313" key="2">
    <source>
        <dbReference type="Proteomes" id="UP001163603"/>
    </source>
</evidence>
<name>A0ACC0X6S2_9ROSI</name>
<keyword evidence="2" id="KW-1185">Reference proteome</keyword>
<gene>
    <name evidence="1" type="ORF">Pint_33592</name>
</gene>
<dbReference type="EMBL" id="CM047749">
    <property type="protein sequence ID" value="KAJ0010404.1"/>
    <property type="molecule type" value="Genomic_DNA"/>
</dbReference>
<comment type="caution">
    <text evidence="1">The sequence shown here is derived from an EMBL/GenBank/DDBJ whole genome shotgun (WGS) entry which is preliminary data.</text>
</comment>
<sequence>MLDRLPKEYEDSVELFLEFAKTWSNDPHKILCLCIKCANMSNHTIQDVYDHLFVSSFDESYKIWVFHGEDVDDNYSRNINDSYPNESTFKDFDFTKDMVHDSHKYCKKDPNKLKLLSRLL</sequence>
<protein>
    <submittedName>
        <fullName evidence="1">Uncharacterized protein</fullName>
    </submittedName>
</protein>
<evidence type="ECO:0000313" key="1">
    <source>
        <dbReference type="EMBL" id="KAJ0010404.1"/>
    </source>
</evidence>
<reference evidence="2" key="1">
    <citation type="journal article" date="2023" name="G3 (Bethesda)">
        <title>Genome assembly and association tests identify interacting loci associated with vigor, precocity, and sex in interspecific pistachio rootstocks.</title>
        <authorList>
            <person name="Palmer W."/>
            <person name="Jacygrad E."/>
            <person name="Sagayaradj S."/>
            <person name="Cavanaugh K."/>
            <person name="Han R."/>
            <person name="Bertier L."/>
            <person name="Beede B."/>
            <person name="Kafkas S."/>
            <person name="Golino D."/>
            <person name="Preece J."/>
            <person name="Michelmore R."/>
        </authorList>
    </citation>
    <scope>NUCLEOTIDE SEQUENCE [LARGE SCALE GENOMIC DNA]</scope>
</reference>
<proteinExistence type="predicted"/>
<accession>A0ACC0X6S2</accession>
<organism evidence="1 2">
    <name type="scientific">Pistacia integerrima</name>
    <dbReference type="NCBI Taxonomy" id="434235"/>
    <lineage>
        <taxon>Eukaryota</taxon>
        <taxon>Viridiplantae</taxon>
        <taxon>Streptophyta</taxon>
        <taxon>Embryophyta</taxon>
        <taxon>Tracheophyta</taxon>
        <taxon>Spermatophyta</taxon>
        <taxon>Magnoliopsida</taxon>
        <taxon>eudicotyledons</taxon>
        <taxon>Gunneridae</taxon>
        <taxon>Pentapetalae</taxon>
        <taxon>rosids</taxon>
        <taxon>malvids</taxon>
        <taxon>Sapindales</taxon>
        <taxon>Anacardiaceae</taxon>
        <taxon>Pistacia</taxon>
    </lineage>
</organism>
<dbReference type="Proteomes" id="UP001163603">
    <property type="component" value="Chromosome 14"/>
</dbReference>